<feature type="transmembrane region" description="Helical" evidence="7">
    <location>
        <begin position="176"/>
        <end position="196"/>
    </location>
</feature>
<dbReference type="PANTHER" id="PTHR43163:SF6">
    <property type="entry name" value="DIPEPTIDE TRANSPORT SYSTEM PERMEASE PROTEIN DPPB-RELATED"/>
    <property type="match status" value="1"/>
</dbReference>
<dbReference type="PANTHER" id="PTHR43163">
    <property type="entry name" value="DIPEPTIDE TRANSPORT SYSTEM PERMEASE PROTEIN DPPB-RELATED"/>
    <property type="match status" value="1"/>
</dbReference>
<dbReference type="GO" id="GO:0055085">
    <property type="term" value="P:transmembrane transport"/>
    <property type="evidence" value="ECO:0007669"/>
    <property type="project" value="InterPro"/>
</dbReference>
<comment type="caution">
    <text evidence="9">The sequence shown here is derived from an EMBL/GenBank/DDBJ whole genome shotgun (WGS) entry which is preliminary data.</text>
</comment>
<reference evidence="9 10" key="1">
    <citation type="submission" date="2019-03" db="EMBL/GenBank/DDBJ databases">
        <title>Draft genome sequences of novel Actinobacteria.</title>
        <authorList>
            <person name="Sahin N."/>
            <person name="Ay H."/>
            <person name="Saygin H."/>
        </authorList>
    </citation>
    <scope>NUCLEOTIDE SEQUENCE [LARGE SCALE GENOMIC DNA]</scope>
    <source>
        <strain evidence="9 10">5K138</strain>
    </source>
</reference>
<organism evidence="9 10">
    <name type="scientific">Jiangella asiatica</name>
    <dbReference type="NCBI Taxonomy" id="2530372"/>
    <lineage>
        <taxon>Bacteria</taxon>
        <taxon>Bacillati</taxon>
        <taxon>Actinomycetota</taxon>
        <taxon>Actinomycetes</taxon>
        <taxon>Jiangellales</taxon>
        <taxon>Jiangellaceae</taxon>
        <taxon>Jiangella</taxon>
    </lineage>
</organism>
<dbReference type="InterPro" id="IPR035906">
    <property type="entry name" value="MetI-like_sf"/>
</dbReference>
<evidence type="ECO:0000313" key="9">
    <source>
        <dbReference type="EMBL" id="TDE09050.1"/>
    </source>
</evidence>
<keyword evidence="6 7" id="KW-0472">Membrane</keyword>
<feature type="transmembrane region" description="Helical" evidence="7">
    <location>
        <begin position="203"/>
        <end position="226"/>
    </location>
</feature>
<dbReference type="InParanoid" id="A0A4R5DAQ9"/>
<protein>
    <submittedName>
        <fullName evidence="9">ABC transporter permease</fullName>
    </submittedName>
</protein>
<feature type="transmembrane region" description="Helical" evidence="7">
    <location>
        <begin position="107"/>
        <end position="130"/>
    </location>
</feature>
<feature type="domain" description="ABC transmembrane type-1" evidence="8">
    <location>
        <begin position="103"/>
        <end position="496"/>
    </location>
</feature>
<feature type="transmembrane region" description="Helical" evidence="7">
    <location>
        <begin position="435"/>
        <end position="459"/>
    </location>
</feature>
<proteinExistence type="inferred from homology"/>
<name>A0A4R5DAQ9_9ACTN</name>
<keyword evidence="3" id="KW-1003">Cell membrane</keyword>
<evidence type="ECO:0000256" key="6">
    <source>
        <dbReference type="ARBA" id="ARBA00023136"/>
    </source>
</evidence>
<dbReference type="InterPro" id="IPR000515">
    <property type="entry name" value="MetI-like"/>
</dbReference>
<dbReference type="GO" id="GO:0005886">
    <property type="term" value="C:plasma membrane"/>
    <property type="evidence" value="ECO:0007669"/>
    <property type="project" value="UniProtKB-SubCell"/>
</dbReference>
<evidence type="ECO:0000256" key="5">
    <source>
        <dbReference type="ARBA" id="ARBA00022989"/>
    </source>
</evidence>
<dbReference type="OrthoDB" id="147639at2"/>
<evidence type="ECO:0000256" key="3">
    <source>
        <dbReference type="ARBA" id="ARBA00022475"/>
    </source>
</evidence>
<dbReference type="CDD" id="cd06261">
    <property type="entry name" value="TM_PBP2"/>
    <property type="match status" value="1"/>
</dbReference>
<dbReference type="Gene3D" id="1.10.3720.10">
    <property type="entry name" value="MetI-like"/>
    <property type="match status" value="1"/>
</dbReference>
<feature type="transmembrane region" description="Helical" evidence="7">
    <location>
        <begin position="9"/>
        <end position="29"/>
    </location>
</feature>
<gene>
    <name evidence="9" type="ORF">E1269_15125</name>
</gene>
<feature type="transmembrane region" description="Helical" evidence="7">
    <location>
        <begin position="290"/>
        <end position="309"/>
    </location>
</feature>
<evidence type="ECO:0000256" key="7">
    <source>
        <dbReference type="RuleBase" id="RU363032"/>
    </source>
</evidence>
<comment type="similarity">
    <text evidence="7">Belongs to the binding-protein-dependent transport system permease family.</text>
</comment>
<feature type="transmembrane region" description="Helical" evidence="7">
    <location>
        <begin position="142"/>
        <end position="164"/>
    </location>
</feature>
<keyword evidence="2 7" id="KW-0813">Transport</keyword>
<keyword evidence="10" id="KW-1185">Reference proteome</keyword>
<sequence length="510" mass="54309">MLAFIVRRLVVSAGVLLAGTFLAYCLVALSGDPLARLRQDNTPGVEDRIAEMTDRLNLDTPVPLRYLQWLGSASKCLVPFAAECDLGQSVRGQDVTFLLGNAVSSTLQLITVATFTAMIVGVIVGIVTALRQYSRLDYATTLASFFFVSLPLFWFAVLLKQYVAIDLNDWLADPTVSLPAAAIVGVISGLIWASAIGGDRRRVWISFGIAFAATAGALLILSASGWFASPGLGPVVVTVVGGAAALGLTALLAGFRYRHVLYAALATAAVGAILNLALDQVLSDPSYLTLIGLLLLAVAIAGGVGYALGGLQRKQAIQTSIGVAVIMSVTIFIDRMLSAWGNYFDAVDGRVVATFGSRTPNYDGGTWGNLLDTATHLLLPTIALILVSVATYSRYTRASMLEVMNQDYVRTARSKGLTERTVIVRHAFRNGLIPITTLMAFDVAGLMGGAVITETVFAWQGMGFMFVTALRDVDPNPAMAFFLVTGLAAVVFNMLADIAYAYLDPRIRLS</sequence>
<keyword evidence="5 7" id="KW-1133">Transmembrane helix</keyword>
<accession>A0A4R5DAQ9</accession>
<dbReference type="Proteomes" id="UP000294739">
    <property type="component" value="Unassembled WGS sequence"/>
</dbReference>
<feature type="transmembrane region" description="Helical" evidence="7">
    <location>
        <begin position="260"/>
        <end position="278"/>
    </location>
</feature>
<dbReference type="Pfam" id="PF00528">
    <property type="entry name" value="BPD_transp_1"/>
    <property type="match status" value="1"/>
</dbReference>
<evidence type="ECO:0000313" key="10">
    <source>
        <dbReference type="Proteomes" id="UP000294739"/>
    </source>
</evidence>
<feature type="transmembrane region" description="Helical" evidence="7">
    <location>
        <begin position="316"/>
        <end position="333"/>
    </location>
</feature>
<feature type="transmembrane region" description="Helical" evidence="7">
    <location>
        <begin position="377"/>
        <end position="395"/>
    </location>
</feature>
<evidence type="ECO:0000256" key="2">
    <source>
        <dbReference type="ARBA" id="ARBA00022448"/>
    </source>
</evidence>
<keyword evidence="4 7" id="KW-0812">Transmembrane</keyword>
<dbReference type="EMBL" id="SMKZ01000020">
    <property type="protein sequence ID" value="TDE09050.1"/>
    <property type="molecule type" value="Genomic_DNA"/>
</dbReference>
<evidence type="ECO:0000256" key="1">
    <source>
        <dbReference type="ARBA" id="ARBA00004651"/>
    </source>
</evidence>
<comment type="subcellular location">
    <subcellularLocation>
        <location evidence="1 7">Cell membrane</location>
        <topology evidence="1 7">Multi-pass membrane protein</topology>
    </subcellularLocation>
</comment>
<dbReference type="PROSITE" id="PS50928">
    <property type="entry name" value="ABC_TM1"/>
    <property type="match status" value="1"/>
</dbReference>
<evidence type="ECO:0000256" key="4">
    <source>
        <dbReference type="ARBA" id="ARBA00022692"/>
    </source>
</evidence>
<dbReference type="RefSeq" id="WP_131895901.1">
    <property type="nucleotide sequence ID" value="NZ_SMKZ01000020.1"/>
</dbReference>
<evidence type="ECO:0000259" key="8">
    <source>
        <dbReference type="PROSITE" id="PS50928"/>
    </source>
</evidence>
<feature type="transmembrane region" description="Helical" evidence="7">
    <location>
        <begin position="479"/>
        <end position="503"/>
    </location>
</feature>
<feature type="transmembrane region" description="Helical" evidence="7">
    <location>
        <begin position="232"/>
        <end position="253"/>
    </location>
</feature>
<dbReference type="AlphaFoldDB" id="A0A4R5DAQ9"/>